<evidence type="ECO:0000256" key="2">
    <source>
        <dbReference type="ARBA" id="ARBA00006604"/>
    </source>
</evidence>
<comment type="catalytic activity">
    <reaction evidence="7 8">
        <text>alpha-D-glucose 6-phosphate = beta-D-fructose 6-phosphate</text>
        <dbReference type="Rhea" id="RHEA:11816"/>
        <dbReference type="ChEBI" id="CHEBI:57634"/>
        <dbReference type="ChEBI" id="CHEBI:58225"/>
        <dbReference type="EC" id="5.3.1.9"/>
    </reaction>
</comment>
<comment type="similarity">
    <text evidence="2 8">Belongs to the GPI family.</text>
</comment>
<gene>
    <name evidence="10" type="ORF">CRV04_01215</name>
</gene>
<dbReference type="Gene3D" id="3.40.50.10490">
    <property type="entry name" value="Glucose-6-phosphate isomerase like protein, domain 1"/>
    <property type="match status" value="2"/>
</dbReference>
<evidence type="ECO:0000313" key="10">
    <source>
        <dbReference type="EMBL" id="RXJ60660.1"/>
    </source>
</evidence>
<keyword evidence="5 8" id="KW-0324">Glycolysis</keyword>
<dbReference type="PRINTS" id="PR00662">
    <property type="entry name" value="G6PISOMERASE"/>
</dbReference>
<dbReference type="GO" id="GO:0097367">
    <property type="term" value="F:carbohydrate derivative binding"/>
    <property type="evidence" value="ECO:0007669"/>
    <property type="project" value="InterPro"/>
</dbReference>
<dbReference type="InterPro" id="IPR035482">
    <property type="entry name" value="SIS_PGI_2"/>
</dbReference>
<evidence type="ECO:0000256" key="9">
    <source>
        <dbReference type="SAM" id="Phobius"/>
    </source>
</evidence>
<evidence type="ECO:0000256" key="7">
    <source>
        <dbReference type="ARBA" id="ARBA00029321"/>
    </source>
</evidence>
<keyword evidence="9" id="KW-0812">Transmembrane</keyword>
<dbReference type="AlphaFoldDB" id="A0A4Q0XT37"/>
<dbReference type="CDD" id="cd05016">
    <property type="entry name" value="SIS_PGI_2"/>
    <property type="match status" value="1"/>
</dbReference>
<dbReference type="SUPFAM" id="SSF53697">
    <property type="entry name" value="SIS domain"/>
    <property type="match status" value="1"/>
</dbReference>
<dbReference type="GO" id="GO:0005829">
    <property type="term" value="C:cytosol"/>
    <property type="evidence" value="ECO:0007669"/>
    <property type="project" value="TreeGrafter"/>
</dbReference>
<dbReference type="PANTHER" id="PTHR11469">
    <property type="entry name" value="GLUCOSE-6-PHOSPHATE ISOMERASE"/>
    <property type="match status" value="1"/>
</dbReference>
<dbReference type="UniPathway" id="UPA00109">
    <property type="reaction ID" value="UER00181"/>
</dbReference>
<feature type="transmembrane region" description="Helical" evidence="9">
    <location>
        <begin position="52"/>
        <end position="71"/>
    </location>
</feature>
<evidence type="ECO:0000256" key="4">
    <source>
        <dbReference type="ARBA" id="ARBA00022432"/>
    </source>
</evidence>
<dbReference type="GO" id="GO:0006094">
    <property type="term" value="P:gluconeogenesis"/>
    <property type="evidence" value="ECO:0007669"/>
    <property type="project" value="UniProtKB-KW"/>
</dbReference>
<dbReference type="NCBIfam" id="NF003016">
    <property type="entry name" value="PRK03868.1"/>
    <property type="match status" value="1"/>
</dbReference>
<keyword evidence="9" id="KW-0472">Membrane</keyword>
<dbReference type="RefSeq" id="WP_128994794.1">
    <property type="nucleotide sequence ID" value="NZ_PDKN01000001.1"/>
</dbReference>
<accession>A0A4Q0XT37</accession>
<protein>
    <recommendedName>
        <fullName evidence="3 8">Glucose-6-phosphate isomerase</fullName>
        <ecNumber evidence="3 8">5.3.1.9</ecNumber>
    </recommendedName>
</protein>
<dbReference type="EC" id="5.3.1.9" evidence="3 8"/>
<evidence type="ECO:0000256" key="6">
    <source>
        <dbReference type="ARBA" id="ARBA00023235"/>
    </source>
</evidence>
<dbReference type="CDD" id="cd05015">
    <property type="entry name" value="SIS_PGI_1"/>
    <property type="match status" value="1"/>
</dbReference>
<evidence type="ECO:0000256" key="1">
    <source>
        <dbReference type="ARBA" id="ARBA00004926"/>
    </source>
</evidence>
<comment type="caution">
    <text evidence="10">The sequence shown here is derived from an EMBL/GenBank/DDBJ whole genome shotgun (WGS) entry which is preliminary data.</text>
</comment>
<sequence length="400" mass="44990">MKNQKFFDSLCSKESILQTIIDESKDIGYYSLPEQEINHIQSFADKNSKKNIVVIGIGGSSLGAAAVYDFLRYKKSFDKELFFCESTDPVLLNSTFSKIDLNDSLFIIVSKSGSTIETISIFKYILSLVPLNKEQFIIVSDDGSSLHQLAMKNSLPFFEIPSNVGGRFSVLSSVGLLPLALIGVDIKALLNGAKAIKESFFSQGQAYEDIVCKASFYASNIAKYNINCLFSYSEAFRSFNDWYIQLWGESLGKRQLHSYLNVGLTPIGLIGPTDQHSFLQLIVEGKRDKSVTFIKVKDFDTHMKIPDITIEFLEKLDFINGVDFSDLINKQADSIIESLRNKHDIPLDIIEVDKIDEFAIGELFYYFELLTSVVAKMIDVNAYDQPGVEEGKKILRGFFN</sequence>
<comment type="pathway">
    <text evidence="1 8">Carbohydrate degradation; glycolysis; D-glyceraldehyde 3-phosphate and glycerone phosphate from D-glucose: step 2/4.</text>
</comment>
<dbReference type="InterPro" id="IPR035476">
    <property type="entry name" value="SIS_PGI_1"/>
</dbReference>
<dbReference type="InterPro" id="IPR001672">
    <property type="entry name" value="G6P_Isomerase"/>
</dbReference>
<dbReference type="Pfam" id="PF00342">
    <property type="entry name" value="PGI"/>
    <property type="match status" value="1"/>
</dbReference>
<proteinExistence type="inferred from homology"/>
<evidence type="ECO:0000256" key="8">
    <source>
        <dbReference type="RuleBase" id="RU000612"/>
    </source>
</evidence>
<dbReference type="PANTHER" id="PTHR11469:SF1">
    <property type="entry name" value="GLUCOSE-6-PHOSPHATE ISOMERASE"/>
    <property type="match status" value="1"/>
</dbReference>
<name>A0A4Q0XT37_9BACT</name>
<keyword evidence="6 8" id="KW-0413">Isomerase</keyword>
<dbReference type="PROSITE" id="PS00765">
    <property type="entry name" value="P_GLUCOSE_ISOMERASE_1"/>
    <property type="match status" value="1"/>
</dbReference>
<dbReference type="GO" id="GO:0004347">
    <property type="term" value="F:glucose-6-phosphate isomerase activity"/>
    <property type="evidence" value="ECO:0007669"/>
    <property type="project" value="UniProtKB-EC"/>
</dbReference>
<organism evidence="10 11">
    <name type="scientific">Candidatus Marinarcus aquaticus</name>
    <dbReference type="NCBI Taxonomy" id="2044504"/>
    <lineage>
        <taxon>Bacteria</taxon>
        <taxon>Pseudomonadati</taxon>
        <taxon>Campylobacterota</taxon>
        <taxon>Epsilonproteobacteria</taxon>
        <taxon>Campylobacterales</taxon>
        <taxon>Arcobacteraceae</taxon>
        <taxon>Candidatus Marinarcus</taxon>
    </lineage>
</organism>
<dbReference type="PROSITE" id="PS00174">
    <property type="entry name" value="P_GLUCOSE_ISOMERASE_2"/>
    <property type="match status" value="1"/>
</dbReference>
<keyword evidence="4 8" id="KW-0312">Gluconeogenesis</keyword>
<evidence type="ECO:0000256" key="5">
    <source>
        <dbReference type="ARBA" id="ARBA00023152"/>
    </source>
</evidence>
<keyword evidence="11" id="KW-1185">Reference proteome</keyword>
<dbReference type="EMBL" id="PDKN01000001">
    <property type="protein sequence ID" value="RXJ60660.1"/>
    <property type="molecule type" value="Genomic_DNA"/>
</dbReference>
<reference evidence="10 11" key="1">
    <citation type="submission" date="2017-10" db="EMBL/GenBank/DDBJ databases">
        <title>Genomics of the genus Arcobacter.</title>
        <authorList>
            <person name="Perez-Cataluna A."/>
            <person name="Figueras M.J."/>
        </authorList>
    </citation>
    <scope>NUCLEOTIDE SEQUENCE [LARGE SCALE GENOMIC DNA]</scope>
    <source>
        <strain evidence="10 11">CECT 8987</strain>
    </source>
</reference>
<dbReference type="InterPro" id="IPR046348">
    <property type="entry name" value="SIS_dom_sf"/>
</dbReference>
<dbReference type="OrthoDB" id="140919at2"/>
<dbReference type="GO" id="GO:0006096">
    <property type="term" value="P:glycolytic process"/>
    <property type="evidence" value="ECO:0007669"/>
    <property type="project" value="UniProtKB-UniPathway"/>
</dbReference>
<dbReference type="Proteomes" id="UP000290657">
    <property type="component" value="Unassembled WGS sequence"/>
</dbReference>
<dbReference type="GO" id="GO:0048029">
    <property type="term" value="F:monosaccharide binding"/>
    <property type="evidence" value="ECO:0007669"/>
    <property type="project" value="TreeGrafter"/>
</dbReference>
<keyword evidence="9" id="KW-1133">Transmembrane helix</keyword>
<dbReference type="PROSITE" id="PS51463">
    <property type="entry name" value="P_GLUCOSE_ISOMERASE_3"/>
    <property type="match status" value="1"/>
</dbReference>
<evidence type="ECO:0000313" key="11">
    <source>
        <dbReference type="Proteomes" id="UP000290657"/>
    </source>
</evidence>
<dbReference type="InterPro" id="IPR018189">
    <property type="entry name" value="Phosphoglucose_isomerase_CS"/>
</dbReference>
<dbReference type="GO" id="GO:0051156">
    <property type="term" value="P:glucose 6-phosphate metabolic process"/>
    <property type="evidence" value="ECO:0007669"/>
    <property type="project" value="TreeGrafter"/>
</dbReference>
<evidence type="ECO:0000256" key="3">
    <source>
        <dbReference type="ARBA" id="ARBA00011952"/>
    </source>
</evidence>